<evidence type="ECO:0000256" key="3">
    <source>
        <dbReference type="ARBA" id="ARBA00022692"/>
    </source>
</evidence>
<gene>
    <name evidence="8" type="ORF">C5745_11360</name>
</gene>
<dbReference type="InterPro" id="IPR051401">
    <property type="entry name" value="GtrA_CellWall_Glycosyl"/>
</dbReference>
<dbReference type="AlphaFoldDB" id="A0A2S9J3S2"/>
<dbReference type="GO" id="GO:0005886">
    <property type="term" value="C:plasma membrane"/>
    <property type="evidence" value="ECO:0007669"/>
    <property type="project" value="TreeGrafter"/>
</dbReference>
<evidence type="ECO:0000256" key="5">
    <source>
        <dbReference type="ARBA" id="ARBA00023136"/>
    </source>
</evidence>
<dbReference type="PANTHER" id="PTHR38459">
    <property type="entry name" value="PROPHAGE BACTOPRENOL-LINKED GLUCOSE TRANSLOCASE HOMOLOG"/>
    <property type="match status" value="1"/>
</dbReference>
<dbReference type="Pfam" id="PF04138">
    <property type="entry name" value="GtrA_DPMS_TM"/>
    <property type="match status" value="1"/>
</dbReference>
<comment type="subcellular location">
    <subcellularLocation>
        <location evidence="1">Membrane</location>
        <topology evidence="1">Multi-pass membrane protein</topology>
    </subcellularLocation>
</comment>
<keyword evidence="5 6" id="KW-0472">Membrane</keyword>
<keyword evidence="9" id="KW-1185">Reference proteome</keyword>
<keyword evidence="3 6" id="KW-0812">Transmembrane</keyword>
<evidence type="ECO:0000313" key="9">
    <source>
        <dbReference type="Proteomes" id="UP000239711"/>
    </source>
</evidence>
<accession>A0A2S9J3S2</accession>
<comment type="caution">
    <text evidence="8">The sequence shown here is derived from an EMBL/GenBank/DDBJ whole genome shotgun (WGS) entry which is preliminary data.</text>
</comment>
<evidence type="ECO:0000256" key="1">
    <source>
        <dbReference type="ARBA" id="ARBA00004141"/>
    </source>
</evidence>
<organism evidence="8 9">
    <name type="scientific">Sphingobacterium haloxyli</name>
    <dbReference type="NCBI Taxonomy" id="2100533"/>
    <lineage>
        <taxon>Bacteria</taxon>
        <taxon>Pseudomonadati</taxon>
        <taxon>Bacteroidota</taxon>
        <taxon>Sphingobacteriia</taxon>
        <taxon>Sphingobacteriales</taxon>
        <taxon>Sphingobacteriaceae</taxon>
        <taxon>Sphingobacterium</taxon>
    </lineage>
</organism>
<dbReference type="OrthoDB" id="1448110at2"/>
<dbReference type="RefSeq" id="WP_105717115.1">
    <property type="nucleotide sequence ID" value="NZ_PVBQ01000007.1"/>
</dbReference>
<sequence>MKKKRKVVIRDFILSFGKAQVSAFLGGLFDFSVYTICIQVLGFTAYISNIISGSLGAVVNFTINRYWTFDSTGAPVGKQLGKFVMVVIGSISLKSMGIFLLVDHLSLNPYYSKIIVEILISLGFNFLMQKYWVFKK</sequence>
<dbReference type="EMBL" id="PVBQ01000007">
    <property type="protein sequence ID" value="PRD47402.1"/>
    <property type="molecule type" value="Genomic_DNA"/>
</dbReference>
<feature type="transmembrane region" description="Helical" evidence="6">
    <location>
        <begin position="12"/>
        <end position="34"/>
    </location>
</feature>
<comment type="similarity">
    <text evidence="2">Belongs to the GtrA family.</text>
</comment>
<feature type="domain" description="GtrA/DPMS transmembrane" evidence="7">
    <location>
        <begin position="25"/>
        <end position="134"/>
    </location>
</feature>
<protein>
    <submittedName>
        <fullName evidence="8">GtrA family protein</fullName>
    </submittedName>
</protein>
<evidence type="ECO:0000256" key="6">
    <source>
        <dbReference type="SAM" id="Phobius"/>
    </source>
</evidence>
<evidence type="ECO:0000256" key="4">
    <source>
        <dbReference type="ARBA" id="ARBA00022989"/>
    </source>
</evidence>
<keyword evidence="4 6" id="KW-1133">Transmembrane helix</keyword>
<name>A0A2S9J3S2_9SPHI</name>
<evidence type="ECO:0000256" key="2">
    <source>
        <dbReference type="ARBA" id="ARBA00009399"/>
    </source>
</evidence>
<feature type="transmembrane region" description="Helical" evidence="6">
    <location>
        <begin position="40"/>
        <end position="63"/>
    </location>
</feature>
<dbReference type="PANTHER" id="PTHR38459:SF1">
    <property type="entry name" value="PROPHAGE BACTOPRENOL-LINKED GLUCOSE TRANSLOCASE HOMOLOG"/>
    <property type="match status" value="1"/>
</dbReference>
<evidence type="ECO:0000259" key="7">
    <source>
        <dbReference type="Pfam" id="PF04138"/>
    </source>
</evidence>
<evidence type="ECO:0000313" key="8">
    <source>
        <dbReference type="EMBL" id="PRD47402.1"/>
    </source>
</evidence>
<dbReference type="GO" id="GO:0000271">
    <property type="term" value="P:polysaccharide biosynthetic process"/>
    <property type="evidence" value="ECO:0007669"/>
    <property type="project" value="InterPro"/>
</dbReference>
<feature type="transmembrane region" description="Helical" evidence="6">
    <location>
        <begin position="114"/>
        <end position="133"/>
    </location>
</feature>
<feature type="transmembrane region" description="Helical" evidence="6">
    <location>
        <begin position="83"/>
        <end position="102"/>
    </location>
</feature>
<proteinExistence type="inferred from homology"/>
<reference evidence="8 9" key="1">
    <citation type="submission" date="2018-02" db="EMBL/GenBank/DDBJ databases">
        <title>The draft genome of Sphingobacterium sp. 5JN-11.</title>
        <authorList>
            <person name="Liu L."/>
            <person name="Li L."/>
            <person name="Liang L."/>
            <person name="Zhang X."/>
            <person name="Wang T."/>
        </authorList>
    </citation>
    <scope>NUCLEOTIDE SEQUENCE [LARGE SCALE GENOMIC DNA]</scope>
    <source>
        <strain evidence="8 9">5JN-11</strain>
    </source>
</reference>
<dbReference type="InterPro" id="IPR007267">
    <property type="entry name" value="GtrA_DPMS_TM"/>
</dbReference>
<dbReference type="Proteomes" id="UP000239711">
    <property type="component" value="Unassembled WGS sequence"/>
</dbReference>